<keyword evidence="7" id="KW-1185">Reference proteome</keyword>
<evidence type="ECO:0000256" key="1">
    <source>
        <dbReference type="ARBA" id="ARBA00010923"/>
    </source>
</evidence>
<accession>A0ABV9NR93</accession>
<comment type="caution">
    <text evidence="6">The sequence shown here is derived from an EMBL/GenBank/DDBJ whole genome shotgun (WGS) entry which is preliminary data.</text>
</comment>
<feature type="domain" description="Type I restriction modification DNA specificity" evidence="5">
    <location>
        <begin position="51"/>
        <end position="191"/>
    </location>
</feature>
<evidence type="ECO:0000313" key="7">
    <source>
        <dbReference type="Proteomes" id="UP001595896"/>
    </source>
</evidence>
<keyword evidence="6" id="KW-0540">Nuclease</keyword>
<evidence type="ECO:0000256" key="4">
    <source>
        <dbReference type="SAM" id="Coils"/>
    </source>
</evidence>
<evidence type="ECO:0000259" key="5">
    <source>
        <dbReference type="Pfam" id="PF01420"/>
    </source>
</evidence>
<dbReference type="EC" id="3.1.21.-" evidence="6"/>
<dbReference type="Proteomes" id="UP001595896">
    <property type="component" value="Unassembled WGS sequence"/>
</dbReference>
<dbReference type="GO" id="GO:0004519">
    <property type="term" value="F:endonuclease activity"/>
    <property type="evidence" value="ECO:0007669"/>
    <property type="project" value="UniProtKB-KW"/>
</dbReference>
<dbReference type="InterPro" id="IPR052021">
    <property type="entry name" value="Type-I_RS_S_subunit"/>
</dbReference>
<dbReference type="Gene3D" id="1.10.287.1120">
    <property type="entry name" value="Bipartite methylase S protein"/>
    <property type="match status" value="1"/>
</dbReference>
<name>A0ABV9NR93_9BACI</name>
<dbReference type="CDD" id="cd17273">
    <property type="entry name" value="RMtype1_S_EcoJA69PI-TRD1-CR1_like"/>
    <property type="match status" value="1"/>
</dbReference>
<organism evidence="6 7">
    <name type="scientific">Bacillus daqingensis</name>
    <dbReference type="NCBI Taxonomy" id="872396"/>
    <lineage>
        <taxon>Bacteria</taxon>
        <taxon>Bacillati</taxon>
        <taxon>Bacillota</taxon>
        <taxon>Bacilli</taxon>
        <taxon>Bacillales</taxon>
        <taxon>Bacillaceae</taxon>
        <taxon>Bacillus</taxon>
    </lineage>
</organism>
<keyword evidence="4" id="KW-0175">Coiled coil</keyword>
<comment type="similarity">
    <text evidence="1">Belongs to the type-I restriction system S methylase family.</text>
</comment>
<dbReference type="RefSeq" id="WP_377907605.1">
    <property type="nucleotide sequence ID" value="NZ_JBHSGK010000001.1"/>
</dbReference>
<feature type="coiled-coil region" evidence="4">
    <location>
        <begin position="376"/>
        <end position="403"/>
    </location>
</feature>
<dbReference type="InterPro" id="IPR044946">
    <property type="entry name" value="Restrct_endonuc_typeI_TRD_sf"/>
</dbReference>
<dbReference type="SUPFAM" id="SSF116734">
    <property type="entry name" value="DNA methylase specificity domain"/>
    <property type="match status" value="2"/>
</dbReference>
<sequence length="406" mass="45995">MTNKLVPEIRFDGFSSEWINYKWCETVNMSTNMVDPKSGDFDNLMHVGPGNIESYSGRLYNNVKTVEEDNLISGKFHFNAGDILYGKINPQLAKFNLAVFEGLASADTYVLNTKNGISQLYLYTIIQTSDFYKYSVSVSRRTGMPKINRDELNQYSYNGPKDYEEQQKIGDFFKNLDDRIALQQQHITLLKETKQGFLQKMFPKDGERVPEVRFDGFSEEWALLMFGDVADIVGGGTPDTTIDEYWNGDVNWFSPAEIGKQRFVRTSRKKITNIGLEKSSAKLLPVGTVLFTSRAGIGNTAILADPASTNQGFQSIVPKKGILDSYFIYSMSNKLKKYGEINGAGSTFTEISGKQLAKMKIHIPTFQEQQKIGEFFKNLDDSIAIHEKELELLQETKKGFLQKMFV</sequence>
<keyword evidence="6" id="KW-0378">Hydrolase</keyword>
<evidence type="ECO:0000256" key="2">
    <source>
        <dbReference type="ARBA" id="ARBA00022747"/>
    </source>
</evidence>
<gene>
    <name evidence="6" type="ORF">ACFO4L_00120</name>
</gene>
<dbReference type="PANTHER" id="PTHR30408">
    <property type="entry name" value="TYPE-1 RESTRICTION ENZYME ECOKI SPECIFICITY PROTEIN"/>
    <property type="match status" value="1"/>
</dbReference>
<proteinExistence type="inferred from homology"/>
<keyword evidence="2" id="KW-0680">Restriction system</keyword>
<dbReference type="GO" id="GO:0016787">
    <property type="term" value="F:hydrolase activity"/>
    <property type="evidence" value="ECO:0007669"/>
    <property type="project" value="UniProtKB-KW"/>
</dbReference>
<feature type="domain" description="Type I restriction modification DNA specificity" evidence="5">
    <location>
        <begin position="219"/>
        <end position="393"/>
    </location>
</feature>
<dbReference type="InterPro" id="IPR000055">
    <property type="entry name" value="Restrct_endonuc_typeI_TRD"/>
</dbReference>
<dbReference type="Pfam" id="PF01420">
    <property type="entry name" value="Methylase_S"/>
    <property type="match status" value="2"/>
</dbReference>
<dbReference type="Gene3D" id="3.90.220.20">
    <property type="entry name" value="DNA methylase specificity domains"/>
    <property type="match status" value="2"/>
</dbReference>
<protein>
    <submittedName>
        <fullName evidence="6">Restriction endonuclease subunit S</fullName>
        <ecNumber evidence="6">3.1.21.-</ecNumber>
    </submittedName>
</protein>
<dbReference type="PANTHER" id="PTHR30408:SF13">
    <property type="entry name" value="TYPE I RESTRICTION ENZYME HINDI SPECIFICITY SUBUNIT"/>
    <property type="match status" value="1"/>
</dbReference>
<keyword evidence="6" id="KW-0255">Endonuclease</keyword>
<dbReference type="EMBL" id="JBHSGK010000001">
    <property type="protein sequence ID" value="MFC4734975.1"/>
    <property type="molecule type" value="Genomic_DNA"/>
</dbReference>
<evidence type="ECO:0000313" key="6">
    <source>
        <dbReference type="EMBL" id="MFC4734975.1"/>
    </source>
</evidence>
<evidence type="ECO:0000256" key="3">
    <source>
        <dbReference type="ARBA" id="ARBA00023125"/>
    </source>
</evidence>
<keyword evidence="3" id="KW-0238">DNA-binding</keyword>
<reference evidence="7" key="1">
    <citation type="journal article" date="2019" name="Int. J. Syst. Evol. Microbiol.">
        <title>The Global Catalogue of Microorganisms (GCM) 10K type strain sequencing project: providing services to taxonomists for standard genome sequencing and annotation.</title>
        <authorList>
            <consortium name="The Broad Institute Genomics Platform"/>
            <consortium name="The Broad Institute Genome Sequencing Center for Infectious Disease"/>
            <person name="Wu L."/>
            <person name="Ma J."/>
        </authorList>
    </citation>
    <scope>NUCLEOTIDE SEQUENCE [LARGE SCALE GENOMIC DNA]</scope>
    <source>
        <strain evidence="7">JCM 12165</strain>
    </source>
</reference>